<proteinExistence type="inferred from homology"/>
<dbReference type="GO" id="GO:0005737">
    <property type="term" value="C:cytoplasm"/>
    <property type="evidence" value="ECO:0007669"/>
    <property type="project" value="UniProtKB-SubCell"/>
</dbReference>
<keyword evidence="1 10" id="KW-0963">Cytoplasm</keyword>
<evidence type="ECO:0000256" key="7">
    <source>
        <dbReference type="ARBA" id="ARBA00022984"/>
    </source>
</evidence>
<dbReference type="GO" id="GO:0009252">
    <property type="term" value="P:peptidoglycan biosynthetic process"/>
    <property type="evidence" value="ECO:0007669"/>
    <property type="project" value="UniProtKB-UniRule"/>
</dbReference>
<sequence>MLEKIIGVSVTNVHFNTKNLEPGGLFIPIKGEQSDGHSYIEDAINNGAIATLWNSKIAIPSHLSDRIKFIEVEDTLKSFQTIANSYRKEVNPIVIGITGSNGKTTTKEILAAALSSNYQIHKNSGNYNNHLGVPLTLLTMPENTELCIVEMGMNHQGEISELTKIAEPDFAIITNIGESHIGHLGSRENIAKAKMEIIEGLTYKENILFDGDESLLSILNGYPIKDIHIKDLKQQENKITFNYLENNYVLPTFGLHNAKNSAFAIKLGEILSVDNEKIRQGLHKFRNANMRLEYKEKETNSFLLDCYNSSLTSLKSALNTFESIHTPKHKVAILGDIFELGNESISTHKEIGKITTMYSDFEFWFVGKGMSEAFAIAKDSNTAKYFNNTEALCDFVKKHSVSMQSKYFLLKASRGMSLEKVYENFN</sequence>
<evidence type="ECO:0000256" key="10">
    <source>
        <dbReference type="HAMAP-Rule" id="MF_02019"/>
    </source>
</evidence>
<dbReference type="InterPro" id="IPR051046">
    <property type="entry name" value="MurCDEF_CellWall_CoF430Synth"/>
</dbReference>
<keyword evidence="3 10" id="KW-0132">Cell division</keyword>
<dbReference type="Pfam" id="PF08245">
    <property type="entry name" value="Mur_ligase_M"/>
    <property type="match status" value="1"/>
</dbReference>
<evidence type="ECO:0000259" key="11">
    <source>
        <dbReference type="Pfam" id="PF01225"/>
    </source>
</evidence>
<dbReference type="SUPFAM" id="SSF53244">
    <property type="entry name" value="MurD-like peptide ligases, peptide-binding domain"/>
    <property type="match status" value="1"/>
</dbReference>
<comment type="subcellular location">
    <subcellularLocation>
        <location evidence="10">Cytoplasm</location>
    </subcellularLocation>
</comment>
<dbReference type="Gene3D" id="3.40.1190.10">
    <property type="entry name" value="Mur-like, catalytic domain"/>
    <property type="match status" value="1"/>
</dbReference>
<keyword evidence="8 10" id="KW-0131">Cell cycle</keyword>
<comment type="similarity">
    <text evidence="10">Belongs to the MurCDEF family. MurF subfamily.</text>
</comment>
<evidence type="ECO:0000256" key="9">
    <source>
        <dbReference type="ARBA" id="ARBA00023316"/>
    </source>
</evidence>
<comment type="catalytic activity">
    <reaction evidence="10">
        <text>D-alanyl-D-alanine + UDP-N-acetyl-alpha-D-muramoyl-L-alanyl-gamma-D-glutamyl-meso-2,6-diaminopimelate + ATP = UDP-N-acetyl-alpha-D-muramoyl-L-alanyl-gamma-D-glutamyl-meso-2,6-diaminopimeloyl-D-alanyl-D-alanine + ADP + phosphate + H(+)</text>
        <dbReference type="Rhea" id="RHEA:28374"/>
        <dbReference type="ChEBI" id="CHEBI:15378"/>
        <dbReference type="ChEBI" id="CHEBI:30616"/>
        <dbReference type="ChEBI" id="CHEBI:43474"/>
        <dbReference type="ChEBI" id="CHEBI:57822"/>
        <dbReference type="ChEBI" id="CHEBI:61386"/>
        <dbReference type="ChEBI" id="CHEBI:83905"/>
        <dbReference type="ChEBI" id="CHEBI:456216"/>
        <dbReference type="EC" id="6.3.2.10"/>
    </reaction>
</comment>
<feature type="binding site" evidence="10">
    <location>
        <begin position="99"/>
        <end position="105"/>
    </location>
    <ligand>
        <name>ATP</name>
        <dbReference type="ChEBI" id="CHEBI:30616"/>
    </ligand>
</feature>
<dbReference type="GO" id="GO:0071555">
    <property type="term" value="P:cell wall organization"/>
    <property type="evidence" value="ECO:0007669"/>
    <property type="project" value="UniProtKB-KW"/>
</dbReference>
<feature type="domain" description="Mur ligase N-terminal catalytic" evidence="11">
    <location>
        <begin position="10"/>
        <end position="85"/>
    </location>
</feature>
<name>A0A6M6E1C8_PRIMG</name>
<geneLocation type="plasmid" evidence="14">
    <name>pfdu301a</name>
</geneLocation>
<reference evidence="13 14" key="1">
    <citation type="submission" date="2019-10" db="EMBL/GenBank/DDBJ databases">
        <title>Complete genome sequences for adaption low water activity.</title>
        <authorList>
            <person name="Zhao L."/>
            <person name="Zhong J."/>
        </authorList>
    </citation>
    <scope>NUCLEOTIDE SEQUENCE [LARGE SCALE GENOMIC DNA]</scope>
    <source>
        <strain evidence="13 14">FDU301</strain>
        <plasmid evidence="14">pfdu301a</plasmid>
    </source>
</reference>
<dbReference type="GO" id="GO:0005524">
    <property type="term" value="F:ATP binding"/>
    <property type="evidence" value="ECO:0007669"/>
    <property type="project" value="UniProtKB-UniRule"/>
</dbReference>
<dbReference type="Gene3D" id="3.90.190.20">
    <property type="entry name" value="Mur ligase, C-terminal domain"/>
    <property type="match status" value="1"/>
</dbReference>
<evidence type="ECO:0000259" key="12">
    <source>
        <dbReference type="Pfam" id="PF08245"/>
    </source>
</evidence>
<dbReference type="SUPFAM" id="SSF53623">
    <property type="entry name" value="MurD-like peptide ligases, catalytic domain"/>
    <property type="match status" value="1"/>
</dbReference>
<evidence type="ECO:0000256" key="4">
    <source>
        <dbReference type="ARBA" id="ARBA00022741"/>
    </source>
</evidence>
<keyword evidence="5 10" id="KW-0067">ATP-binding</keyword>
<dbReference type="HAMAP" id="MF_02019">
    <property type="entry name" value="MurF"/>
    <property type="match status" value="1"/>
</dbReference>
<dbReference type="UniPathway" id="UPA00219"/>
<evidence type="ECO:0000256" key="5">
    <source>
        <dbReference type="ARBA" id="ARBA00022840"/>
    </source>
</evidence>
<dbReference type="InterPro" id="IPR036565">
    <property type="entry name" value="Mur-like_cat_sf"/>
</dbReference>
<comment type="pathway">
    <text evidence="10">Cell wall biogenesis; peptidoglycan biosynthesis.</text>
</comment>
<keyword evidence="13" id="KW-0614">Plasmid</keyword>
<comment type="function">
    <text evidence="10">Involved in cell wall formation. Catalyzes the final step in the synthesis of UDP-N-acetylmuramoyl-pentapeptide, the precursor of murein.</text>
</comment>
<evidence type="ECO:0000256" key="8">
    <source>
        <dbReference type="ARBA" id="ARBA00023306"/>
    </source>
</evidence>
<dbReference type="GO" id="GO:0008360">
    <property type="term" value="P:regulation of cell shape"/>
    <property type="evidence" value="ECO:0007669"/>
    <property type="project" value="UniProtKB-KW"/>
</dbReference>
<dbReference type="Gene3D" id="3.40.1390.10">
    <property type="entry name" value="MurE/MurF, N-terminal domain"/>
    <property type="match status" value="1"/>
</dbReference>
<evidence type="ECO:0000313" key="14">
    <source>
        <dbReference type="Proteomes" id="UP000501076"/>
    </source>
</evidence>
<dbReference type="GO" id="GO:0047480">
    <property type="term" value="F:UDP-N-acetylmuramoyl-tripeptide-D-alanyl-D-alanine ligase activity"/>
    <property type="evidence" value="ECO:0007669"/>
    <property type="project" value="UniProtKB-UniRule"/>
</dbReference>
<accession>A0A6M6E1C8</accession>
<dbReference type="RefSeq" id="WP_171778862.1">
    <property type="nucleotide sequence ID" value="NZ_CP045273.1"/>
</dbReference>
<gene>
    <name evidence="10 13" type="primary">murF</name>
    <name evidence="13" type="ORF">FDZ14_32760</name>
</gene>
<protein>
    <recommendedName>
        <fullName evidence="10">UDP-N-acetylmuramoyl-tripeptide--D-alanyl-D-alanine ligase</fullName>
        <ecNumber evidence="10">6.3.2.10</ecNumber>
    </recommendedName>
    <alternativeName>
        <fullName evidence="10">D-alanyl-D-alanine-adding enzyme</fullName>
    </alternativeName>
</protein>
<evidence type="ECO:0000256" key="1">
    <source>
        <dbReference type="ARBA" id="ARBA00022490"/>
    </source>
</evidence>
<organism evidence="13 14">
    <name type="scientific">Priestia megaterium</name>
    <name type="common">Bacillus megaterium</name>
    <dbReference type="NCBI Taxonomy" id="1404"/>
    <lineage>
        <taxon>Bacteria</taxon>
        <taxon>Bacillati</taxon>
        <taxon>Bacillota</taxon>
        <taxon>Bacilli</taxon>
        <taxon>Bacillales</taxon>
        <taxon>Bacillaceae</taxon>
        <taxon>Priestia</taxon>
    </lineage>
</organism>
<keyword evidence="4 10" id="KW-0547">Nucleotide-binding</keyword>
<dbReference type="Pfam" id="PF01225">
    <property type="entry name" value="Mur_ligase"/>
    <property type="match status" value="1"/>
</dbReference>
<dbReference type="Proteomes" id="UP000501076">
    <property type="component" value="Plasmid pFDU301A"/>
</dbReference>
<dbReference type="NCBIfam" id="TIGR01143">
    <property type="entry name" value="murF"/>
    <property type="match status" value="1"/>
</dbReference>
<dbReference type="SUPFAM" id="SSF63418">
    <property type="entry name" value="MurE/MurF N-terminal domain"/>
    <property type="match status" value="1"/>
</dbReference>
<feature type="domain" description="Mur ligase central" evidence="12">
    <location>
        <begin position="97"/>
        <end position="265"/>
    </location>
</feature>
<evidence type="ECO:0000256" key="2">
    <source>
        <dbReference type="ARBA" id="ARBA00022598"/>
    </source>
</evidence>
<keyword evidence="7 10" id="KW-0573">Peptidoglycan synthesis</keyword>
<dbReference type="PANTHER" id="PTHR43024:SF1">
    <property type="entry name" value="UDP-N-ACETYLMURAMOYL-TRIPEPTIDE--D-ALANYL-D-ALANINE LIGASE"/>
    <property type="match status" value="1"/>
</dbReference>
<dbReference type="EC" id="6.3.2.10" evidence="10"/>
<dbReference type="EMBL" id="CP045273">
    <property type="protein sequence ID" value="QJX80863.1"/>
    <property type="molecule type" value="Genomic_DNA"/>
</dbReference>
<dbReference type="AlphaFoldDB" id="A0A6M6E1C8"/>
<dbReference type="PANTHER" id="PTHR43024">
    <property type="entry name" value="UDP-N-ACETYLMURAMOYL-TRIPEPTIDE--D-ALANYL-D-ALANINE LIGASE"/>
    <property type="match status" value="1"/>
</dbReference>
<evidence type="ECO:0000256" key="3">
    <source>
        <dbReference type="ARBA" id="ARBA00022618"/>
    </source>
</evidence>
<dbReference type="InterPro" id="IPR035911">
    <property type="entry name" value="MurE/MurF_N"/>
</dbReference>
<keyword evidence="6 10" id="KW-0133">Cell shape</keyword>
<evidence type="ECO:0000313" key="13">
    <source>
        <dbReference type="EMBL" id="QJX80863.1"/>
    </source>
</evidence>
<keyword evidence="2 10" id="KW-0436">Ligase</keyword>
<evidence type="ECO:0000256" key="6">
    <source>
        <dbReference type="ARBA" id="ARBA00022960"/>
    </source>
</evidence>
<dbReference type="GO" id="GO:0051301">
    <property type="term" value="P:cell division"/>
    <property type="evidence" value="ECO:0007669"/>
    <property type="project" value="UniProtKB-KW"/>
</dbReference>
<keyword evidence="9 10" id="KW-0961">Cell wall biogenesis/degradation</keyword>
<dbReference type="InterPro" id="IPR005863">
    <property type="entry name" value="UDP-N-AcMur_synth"/>
</dbReference>
<dbReference type="InterPro" id="IPR036615">
    <property type="entry name" value="Mur_ligase_C_dom_sf"/>
</dbReference>
<dbReference type="InterPro" id="IPR000713">
    <property type="entry name" value="Mur_ligase_N"/>
</dbReference>
<dbReference type="InterPro" id="IPR013221">
    <property type="entry name" value="Mur_ligase_cen"/>
</dbReference>